<dbReference type="EMBL" id="JAAAIN010000203">
    <property type="protein sequence ID" value="KAG0318219.1"/>
    <property type="molecule type" value="Genomic_DNA"/>
</dbReference>
<dbReference type="AlphaFoldDB" id="A0A9P6UT77"/>
<name>A0A9P6UT77_9FUNG</name>
<evidence type="ECO:0000256" key="1">
    <source>
        <dbReference type="SAM" id="MobiDB-lite"/>
    </source>
</evidence>
<feature type="region of interest" description="Disordered" evidence="1">
    <location>
        <begin position="28"/>
        <end position="47"/>
    </location>
</feature>
<dbReference type="SUPFAM" id="SSF50978">
    <property type="entry name" value="WD40 repeat-like"/>
    <property type="match status" value="1"/>
</dbReference>
<dbReference type="Pfam" id="PF00400">
    <property type="entry name" value="WD40"/>
    <property type="match status" value="3"/>
</dbReference>
<dbReference type="PANTHER" id="PTHR13211:SF0">
    <property type="entry name" value="TELOMERASE CAJAL BODY PROTEIN 1"/>
    <property type="match status" value="1"/>
</dbReference>
<dbReference type="OrthoDB" id="239865at2759"/>
<feature type="region of interest" description="Disordered" evidence="1">
    <location>
        <begin position="468"/>
        <end position="497"/>
    </location>
</feature>
<reference evidence="2" key="1">
    <citation type="journal article" date="2020" name="Fungal Divers.">
        <title>Resolving the Mortierellaceae phylogeny through synthesis of multi-gene phylogenetics and phylogenomics.</title>
        <authorList>
            <person name="Vandepol N."/>
            <person name="Liber J."/>
            <person name="Desiro A."/>
            <person name="Na H."/>
            <person name="Kennedy M."/>
            <person name="Barry K."/>
            <person name="Grigoriev I.V."/>
            <person name="Miller A.N."/>
            <person name="O'Donnell K."/>
            <person name="Stajich J.E."/>
            <person name="Bonito G."/>
        </authorList>
    </citation>
    <scope>NUCLEOTIDE SEQUENCE</scope>
    <source>
        <strain evidence="2">NVP60</strain>
    </source>
</reference>
<gene>
    <name evidence="2" type="primary">WRAP53</name>
    <name evidence="2" type="ORF">BGZ97_004195</name>
</gene>
<feature type="region of interest" description="Disordered" evidence="1">
    <location>
        <begin position="566"/>
        <end position="586"/>
    </location>
</feature>
<sequence length="586" mass="63812">MDTDRAQTDAIDETTGEVYADAVHIGQDTSQGSHSEHQDLQAQSEQEAQAAAATEVQDAWQSQTFQVYECNFDSTSNGYDKGIVKAFSTGTLFNTTVGESRTQMGVQGDNLKMTNGGENNFFKALKWSPDGSCLLSSSNDNSMRIFALPDMTAESKDTQLTPGVLIREGEVIYDMCWYPGMTSTDPATCCVLSSSRDHPVHLWDAFTGELRCSYTLVDHCEVNFAPNALCFNLDGSKIYCGSNNMIQIFDTTRPGKDCQKKPTVPTRKSKKGQKGVISCLAFNPDHSDLYAAGSFLKSIGLYDSRAEELLLLLRDKNQRANGRRGKPSPVITANNDGAASGQKNGDGAMSTTPMGGLTQVQFSADGLYLYSASRQDPFIRCWDIRNTANVLFRLERPGDLTNQRLGFDISSDGRWLSTGDMNGDISIFDLSNQTDPDAERLVTRICGHKDVVSSATFHPTGSILATSSGQRKYELSGSNDSDSGSDSDSNSDDESQNKVDHAIMSVQDKGFEPAVIDNSISLWTLPGEYVWYFNGQRWNDPSAQEDTTAHREGEAAVDSTMALDGRITSSSMPSGDVAMESTSTIT</sequence>
<feature type="region of interest" description="Disordered" evidence="1">
    <location>
        <begin position="319"/>
        <end position="348"/>
    </location>
</feature>
<keyword evidence="3" id="KW-1185">Reference proteome</keyword>
<feature type="compositionally biased region" description="Acidic residues" evidence="1">
    <location>
        <begin position="483"/>
        <end position="494"/>
    </location>
</feature>
<dbReference type="SMART" id="SM00320">
    <property type="entry name" value="WD40"/>
    <property type="match status" value="7"/>
</dbReference>
<dbReference type="InterPro" id="IPR036322">
    <property type="entry name" value="WD40_repeat_dom_sf"/>
</dbReference>
<comment type="caution">
    <text evidence="2">The sequence shown here is derived from an EMBL/GenBank/DDBJ whole genome shotgun (WGS) entry which is preliminary data.</text>
</comment>
<accession>A0A9P6UT77</accession>
<evidence type="ECO:0000313" key="2">
    <source>
        <dbReference type="EMBL" id="KAG0318219.1"/>
    </source>
</evidence>
<feature type="compositionally biased region" description="Polar residues" evidence="1">
    <location>
        <begin position="331"/>
        <end position="348"/>
    </location>
</feature>
<dbReference type="InterPro" id="IPR015943">
    <property type="entry name" value="WD40/YVTN_repeat-like_dom_sf"/>
</dbReference>
<dbReference type="InterPro" id="IPR001680">
    <property type="entry name" value="WD40_rpt"/>
</dbReference>
<proteinExistence type="predicted"/>
<dbReference type="InterPro" id="IPR051150">
    <property type="entry name" value="SWT21/TCAB1_mRNA_Telomere"/>
</dbReference>
<dbReference type="Proteomes" id="UP000823405">
    <property type="component" value="Unassembled WGS sequence"/>
</dbReference>
<protein>
    <submittedName>
        <fullName evidence="2">Telomerase Cajal body protein 1</fullName>
    </submittedName>
</protein>
<organism evidence="2 3">
    <name type="scientific">Linnemannia gamsii</name>
    <dbReference type="NCBI Taxonomy" id="64522"/>
    <lineage>
        <taxon>Eukaryota</taxon>
        <taxon>Fungi</taxon>
        <taxon>Fungi incertae sedis</taxon>
        <taxon>Mucoromycota</taxon>
        <taxon>Mortierellomycotina</taxon>
        <taxon>Mortierellomycetes</taxon>
        <taxon>Mortierellales</taxon>
        <taxon>Mortierellaceae</taxon>
        <taxon>Linnemannia</taxon>
    </lineage>
</organism>
<dbReference type="PANTHER" id="PTHR13211">
    <property type="entry name" value="TELOMERASE CAJAL BODY PROTEIN 1"/>
    <property type="match status" value="1"/>
</dbReference>
<evidence type="ECO:0000313" key="3">
    <source>
        <dbReference type="Proteomes" id="UP000823405"/>
    </source>
</evidence>
<dbReference type="Gene3D" id="2.130.10.10">
    <property type="entry name" value="YVTN repeat-like/Quinoprotein amine dehydrogenase"/>
    <property type="match status" value="2"/>
</dbReference>